<keyword evidence="2" id="KW-0472">Membrane</keyword>
<evidence type="ECO:0000313" key="4">
    <source>
        <dbReference type="Proteomes" id="UP000242188"/>
    </source>
</evidence>
<feature type="transmembrane region" description="Helical" evidence="2">
    <location>
        <begin position="20"/>
        <end position="45"/>
    </location>
</feature>
<keyword evidence="2" id="KW-1133">Transmembrane helix</keyword>
<accession>A0A210PLA2</accession>
<proteinExistence type="predicted"/>
<keyword evidence="2" id="KW-0812">Transmembrane</keyword>
<dbReference type="Proteomes" id="UP000242188">
    <property type="component" value="Unassembled WGS sequence"/>
</dbReference>
<name>A0A210PLA2_MIZYE</name>
<comment type="caution">
    <text evidence="3">The sequence shown here is derived from an EMBL/GenBank/DDBJ whole genome shotgun (WGS) entry which is preliminary data.</text>
</comment>
<reference evidence="3 4" key="1">
    <citation type="journal article" date="2017" name="Nat. Ecol. Evol.">
        <title>Scallop genome provides insights into evolution of bilaterian karyotype and development.</title>
        <authorList>
            <person name="Wang S."/>
            <person name="Zhang J."/>
            <person name="Jiao W."/>
            <person name="Li J."/>
            <person name="Xun X."/>
            <person name="Sun Y."/>
            <person name="Guo X."/>
            <person name="Huan P."/>
            <person name="Dong B."/>
            <person name="Zhang L."/>
            <person name="Hu X."/>
            <person name="Sun X."/>
            <person name="Wang J."/>
            <person name="Zhao C."/>
            <person name="Wang Y."/>
            <person name="Wang D."/>
            <person name="Huang X."/>
            <person name="Wang R."/>
            <person name="Lv J."/>
            <person name="Li Y."/>
            <person name="Zhang Z."/>
            <person name="Liu B."/>
            <person name="Lu W."/>
            <person name="Hui Y."/>
            <person name="Liang J."/>
            <person name="Zhou Z."/>
            <person name="Hou R."/>
            <person name="Li X."/>
            <person name="Liu Y."/>
            <person name="Li H."/>
            <person name="Ning X."/>
            <person name="Lin Y."/>
            <person name="Zhao L."/>
            <person name="Xing Q."/>
            <person name="Dou J."/>
            <person name="Li Y."/>
            <person name="Mao J."/>
            <person name="Guo H."/>
            <person name="Dou H."/>
            <person name="Li T."/>
            <person name="Mu C."/>
            <person name="Jiang W."/>
            <person name="Fu Q."/>
            <person name="Fu X."/>
            <person name="Miao Y."/>
            <person name="Liu J."/>
            <person name="Yu Q."/>
            <person name="Li R."/>
            <person name="Liao H."/>
            <person name="Li X."/>
            <person name="Kong Y."/>
            <person name="Jiang Z."/>
            <person name="Chourrout D."/>
            <person name="Li R."/>
            <person name="Bao Z."/>
        </authorList>
    </citation>
    <scope>NUCLEOTIDE SEQUENCE [LARGE SCALE GENOMIC DNA]</scope>
    <source>
        <strain evidence="3 4">PY_sf001</strain>
    </source>
</reference>
<evidence type="ECO:0000313" key="3">
    <source>
        <dbReference type="EMBL" id="OWF37263.1"/>
    </source>
</evidence>
<gene>
    <name evidence="3" type="ORF">KP79_PYT12712</name>
</gene>
<keyword evidence="4" id="KW-1185">Reference proteome</keyword>
<evidence type="ECO:0000256" key="2">
    <source>
        <dbReference type="SAM" id="Phobius"/>
    </source>
</evidence>
<feature type="region of interest" description="Disordered" evidence="1">
    <location>
        <begin position="74"/>
        <end position="107"/>
    </location>
</feature>
<dbReference type="AlphaFoldDB" id="A0A210PLA2"/>
<evidence type="ECO:0000256" key="1">
    <source>
        <dbReference type="SAM" id="MobiDB-lite"/>
    </source>
</evidence>
<protein>
    <submittedName>
        <fullName evidence="3">Uncharacterized protein</fullName>
    </submittedName>
</protein>
<sequence length="107" mass="12024">MLKFWSTMSQTVPGPVRLGPANYFLISFSILVGTTLLVGVIYLFYREYTTHMQKKEQTFKKKLRVRRQGISGASGTVNTEFEMEDTSSEKDTTLSYLTVSPSPDGSV</sequence>
<feature type="compositionally biased region" description="Polar residues" evidence="1">
    <location>
        <begin position="93"/>
        <end position="107"/>
    </location>
</feature>
<dbReference type="EMBL" id="NEDP02005592">
    <property type="protein sequence ID" value="OWF37263.1"/>
    <property type="molecule type" value="Genomic_DNA"/>
</dbReference>
<organism evidence="3 4">
    <name type="scientific">Mizuhopecten yessoensis</name>
    <name type="common">Japanese scallop</name>
    <name type="synonym">Patinopecten yessoensis</name>
    <dbReference type="NCBI Taxonomy" id="6573"/>
    <lineage>
        <taxon>Eukaryota</taxon>
        <taxon>Metazoa</taxon>
        <taxon>Spiralia</taxon>
        <taxon>Lophotrochozoa</taxon>
        <taxon>Mollusca</taxon>
        <taxon>Bivalvia</taxon>
        <taxon>Autobranchia</taxon>
        <taxon>Pteriomorphia</taxon>
        <taxon>Pectinida</taxon>
        <taxon>Pectinoidea</taxon>
        <taxon>Pectinidae</taxon>
        <taxon>Mizuhopecten</taxon>
    </lineage>
</organism>